<evidence type="ECO:0000313" key="2">
    <source>
        <dbReference type="EMBL" id="SEG18021.1"/>
    </source>
</evidence>
<dbReference type="Proteomes" id="UP000236743">
    <property type="component" value="Unassembled WGS sequence"/>
</dbReference>
<dbReference type="RefSeq" id="WP_103872303.1">
    <property type="nucleotide sequence ID" value="NZ_FNUY01000003.1"/>
</dbReference>
<dbReference type="AlphaFoldDB" id="A0A1H5Y208"/>
<organism evidence="2 3">
    <name type="scientific">Bosea lathyri</name>
    <dbReference type="NCBI Taxonomy" id="1036778"/>
    <lineage>
        <taxon>Bacteria</taxon>
        <taxon>Pseudomonadati</taxon>
        <taxon>Pseudomonadota</taxon>
        <taxon>Alphaproteobacteria</taxon>
        <taxon>Hyphomicrobiales</taxon>
        <taxon>Boseaceae</taxon>
        <taxon>Bosea</taxon>
    </lineage>
</organism>
<dbReference type="EMBL" id="FNUY01000003">
    <property type="protein sequence ID" value="SEG18021.1"/>
    <property type="molecule type" value="Genomic_DNA"/>
</dbReference>
<proteinExistence type="predicted"/>
<sequence>MKNTSTRLVFEYWDALRGDRAAPERGEIEPGALRHALADTFVLENEPIGPVFRLAGTRLCALLGHELRGRAFTALWPDVESQGDMRRLVQTVMDETAGAVAGLAGETQTGAPIYLELLLLPLRYRGRTHARVLGALSPAIAPEWLGLDTLASMRMISLRMLWPASAARSAPEPRRASPPRFMVLPGGRA</sequence>
<accession>A0A1H5Y208</accession>
<dbReference type="OrthoDB" id="8480244at2"/>
<evidence type="ECO:0000313" key="3">
    <source>
        <dbReference type="Proteomes" id="UP000236743"/>
    </source>
</evidence>
<evidence type="ECO:0000256" key="1">
    <source>
        <dbReference type="SAM" id="MobiDB-lite"/>
    </source>
</evidence>
<protein>
    <recommendedName>
        <fullName evidence="4">PAS domain-containing protein</fullName>
    </recommendedName>
</protein>
<keyword evidence="3" id="KW-1185">Reference proteome</keyword>
<dbReference type="InterPro" id="IPR009922">
    <property type="entry name" value="DUF1457"/>
</dbReference>
<dbReference type="PIRSF" id="PIRSF031878">
    <property type="entry name" value="UCP031878"/>
    <property type="match status" value="1"/>
</dbReference>
<reference evidence="2 3" key="1">
    <citation type="submission" date="2016-10" db="EMBL/GenBank/DDBJ databases">
        <authorList>
            <person name="de Groot N.N."/>
        </authorList>
    </citation>
    <scope>NUCLEOTIDE SEQUENCE [LARGE SCALE GENOMIC DNA]</scope>
    <source>
        <strain evidence="2 3">DSM 26656</strain>
    </source>
</reference>
<dbReference type="Pfam" id="PF07310">
    <property type="entry name" value="PAS_5"/>
    <property type="match status" value="1"/>
</dbReference>
<gene>
    <name evidence="2" type="ORF">SAMN04488115_103494</name>
</gene>
<name>A0A1H5Y208_9HYPH</name>
<evidence type="ECO:0008006" key="4">
    <source>
        <dbReference type="Google" id="ProtNLM"/>
    </source>
</evidence>
<feature type="region of interest" description="Disordered" evidence="1">
    <location>
        <begin position="168"/>
        <end position="189"/>
    </location>
</feature>